<evidence type="ECO:0000259" key="9">
    <source>
        <dbReference type="Pfam" id="PF01850"/>
    </source>
</evidence>
<feature type="binding site" evidence="8">
    <location>
        <position position="103"/>
    </location>
    <ligand>
        <name>Mg(2+)</name>
        <dbReference type="ChEBI" id="CHEBI:18420"/>
    </ligand>
</feature>
<dbReference type="HAMAP" id="MF_00265">
    <property type="entry name" value="VapC_Nob1"/>
    <property type="match status" value="1"/>
</dbReference>
<feature type="binding site" evidence="8">
    <location>
        <position position="5"/>
    </location>
    <ligand>
        <name>Mg(2+)</name>
        <dbReference type="ChEBI" id="CHEBI:18420"/>
    </ligand>
</feature>
<organism evidence="10 11">
    <name type="scientific">Martelella mangrovi</name>
    <dbReference type="NCBI Taxonomy" id="1397477"/>
    <lineage>
        <taxon>Bacteria</taxon>
        <taxon>Pseudomonadati</taxon>
        <taxon>Pseudomonadota</taxon>
        <taxon>Alphaproteobacteria</taxon>
        <taxon>Hyphomicrobiales</taxon>
        <taxon>Aurantimonadaceae</taxon>
        <taxon>Martelella</taxon>
    </lineage>
</organism>
<keyword evidence="3 8" id="KW-0540">Nuclease</keyword>
<evidence type="ECO:0000313" key="10">
    <source>
        <dbReference type="EMBL" id="MET3600647.1"/>
    </source>
</evidence>
<proteinExistence type="inferred from homology"/>
<comment type="similarity">
    <text evidence="7 8">Belongs to the PINc/VapC protein family.</text>
</comment>
<evidence type="ECO:0000256" key="5">
    <source>
        <dbReference type="ARBA" id="ARBA00022801"/>
    </source>
</evidence>
<dbReference type="InterPro" id="IPR050556">
    <property type="entry name" value="Type_II_TA_system_RNase"/>
</dbReference>
<keyword evidence="8" id="KW-0800">Toxin</keyword>
<dbReference type="InterPro" id="IPR029060">
    <property type="entry name" value="PIN-like_dom_sf"/>
</dbReference>
<dbReference type="SUPFAM" id="SSF88723">
    <property type="entry name" value="PIN domain-like"/>
    <property type="match status" value="1"/>
</dbReference>
<keyword evidence="6 8" id="KW-0460">Magnesium</keyword>
<evidence type="ECO:0000256" key="3">
    <source>
        <dbReference type="ARBA" id="ARBA00022722"/>
    </source>
</evidence>
<dbReference type="PANTHER" id="PTHR33653">
    <property type="entry name" value="RIBONUCLEASE VAPC2"/>
    <property type="match status" value="1"/>
</dbReference>
<feature type="domain" description="PIN" evidence="9">
    <location>
        <begin position="2"/>
        <end position="125"/>
    </location>
</feature>
<dbReference type="PANTHER" id="PTHR33653:SF1">
    <property type="entry name" value="RIBONUCLEASE VAPC2"/>
    <property type="match status" value="1"/>
</dbReference>
<evidence type="ECO:0000256" key="1">
    <source>
        <dbReference type="ARBA" id="ARBA00001946"/>
    </source>
</evidence>
<comment type="caution">
    <text evidence="10">The sequence shown here is derived from an EMBL/GenBank/DDBJ whole genome shotgun (WGS) entry which is preliminary data.</text>
</comment>
<protein>
    <recommendedName>
        <fullName evidence="8">Ribonuclease VapC</fullName>
        <shortName evidence="8">RNase VapC</shortName>
        <ecNumber evidence="8">3.1.-.-</ecNumber>
    </recommendedName>
    <alternativeName>
        <fullName evidence="8">Toxin VapC</fullName>
    </alternativeName>
</protein>
<dbReference type="InterPro" id="IPR022907">
    <property type="entry name" value="VapC_family"/>
</dbReference>
<dbReference type="RefSeq" id="WP_354434534.1">
    <property type="nucleotide sequence ID" value="NZ_JBEPLY010000008.1"/>
</dbReference>
<dbReference type="CDD" id="cd18731">
    <property type="entry name" value="PIN_NgFitB-like"/>
    <property type="match status" value="1"/>
</dbReference>
<evidence type="ECO:0000256" key="8">
    <source>
        <dbReference type="HAMAP-Rule" id="MF_00265"/>
    </source>
</evidence>
<comment type="cofactor">
    <cofactor evidence="1 8">
        <name>Mg(2+)</name>
        <dbReference type="ChEBI" id="CHEBI:18420"/>
    </cofactor>
</comment>
<evidence type="ECO:0000256" key="7">
    <source>
        <dbReference type="ARBA" id="ARBA00038093"/>
    </source>
</evidence>
<dbReference type="Proteomes" id="UP001549164">
    <property type="component" value="Unassembled WGS sequence"/>
</dbReference>
<dbReference type="EC" id="3.1.-.-" evidence="8"/>
<evidence type="ECO:0000313" key="11">
    <source>
        <dbReference type="Proteomes" id="UP001549164"/>
    </source>
</evidence>
<gene>
    <name evidence="8" type="primary">vapC</name>
    <name evidence="10" type="ORF">ABID12_002597</name>
</gene>
<dbReference type="InterPro" id="IPR002716">
    <property type="entry name" value="PIN_dom"/>
</dbReference>
<evidence type="ECO:0000256" key="2">
    <source>
        <dbReference type="ARBA" id="ARBA00022649"/>
    </source>
</evidence>
<sequence length="135" mass="14299">MIVLDTNVVSEAMKPEPSLAARDGFDKQAVETFYISSVTVAKLLFGIDAPPDSRRKQKLVAALDGMLRLFEGRTLTFDTDTACHYADIAVATRKAGKGFPVTDGYIATIATAYGFAVATSDASAFDAAGVPIIDC</sequence>
<reference evidence="10 11" key="1">
    <citation type="submission" date="2024-06" db="EMBL/GenBank/DDBJ databases">
        <title>Genomic Encyclopedia of Type Strains, Phase IV (KMG-IV): sequencing the most valuable type-strain genomes for metagenomic binning, comparative biology and taxonomic classification.</title>
        <authorList>
            <person name="Goeker M."/>
        </authorList>
    </citation>
    <scope>NUCLEOTIDE SEQUENCE [LARGE SCALE GENOMIC DNA]</scope>
    <source>
        <strain evidence="10 11">DSM 28102</strain>
    </source>
</reference>
<dbReference type="EMBL" id="JBEPLY010000008">
    <property type="protein sequence ID" value="MET3600647.1"/>
    <property type="molecule type" value="Genomic_DNA"/>
</dbReference>
<keyword evidence="2 8" id="KW-1277">Toxin-antitoxin system</keyword>
<dbReference type="Pfam" id="PF01850">
    <property type="entry name" value="PIN"/>
    <property type="match status" value="1"/>
</dbReference>
<keyword evidence="5 8" id="KW-0378">Hydrolase</keyword>
<evidence type="ECO:0000256" key="4">
    <source>
        <dbReference type="ARBA" id="ARBA00022723"/>
    </source>
</evidence>
<dbReference type="Gene3D" id="3.40.50.1010">
    <property type="entry name" value="5'-nuclease"/>
    <property type="match status" value="1"/>
</dbReference>
<evidence type="ECO:0000256" key="6">
    <source>
        <dbReference type="ARBA" id="ARBA00022842"/>
    </source>
</evidence>
<comment type="function">
    <text evidence="8">Toxic component of a toxin-antitoxin (TA) system. An RNase.</text>
</comment>
<accession>A0ABV2IEK6</accession>
<keyword evidence="11" id="KW-1185">Reference proteome</keyword>
<keyword evidence="4 8" id="KW-0479">Metal-binding</keyword>
<name>A0ABV2IEK6_9HYPH</name>